<reference evidence="3 4" key="1">
    <citation type="journal article" date="2013" name="Nat. Commun.">
        <title>Genome analysis reveals insights into physiology and longevity of the Brandt's bat Myotis brandtii.</title>
        <authorList>
            <person name="Seim I."/>
            <person name="Fang X."/>
            <person name="Xiong Z."/>
            <person name="Lobanov A.V."/>
            <person name="Huang Z."/>
            <person name="Ma S."/>
            <person name="Feng Y."/>
            <person name="Turanov A.A."/>
            <person name="Zhu Y."/>
            <person name="Lenz T.L."/>
            <person name="Gerashchenko M.V."/>
            <person name="Fan D."/>
            <person name="Hee Yim S."/>
            <person name="Yao X."/>
            <person name="Jordan D."/>
            <person name="Xiong Y."/>
            <person name="Ma Y."/>
            <person name="Lyapunov A.N."/>
            <person name="Chen G."/>
            <person name="Kulakova O.I."/>
            <person name="Sun Y."/>
            <person name="Lee S.G."/>
            <person name="Bronson R.T."/>
            <person name="Moskalev A.A."/>
            <person name="Sunyaev S.R."/>
            <person name="Zhang G."/>
            <person name="Krogh A."/>
            <person name="Wang J."/>
            <person name="Gladyshev V.N."/>
        </authorList>
    </citation>
    <scope>NUCLEOTIDE SEQUENCE [LARGE SCALE GENOMIC DNA]</scope>
</reference>
<evidence type="ECO:0000313" key="4">
    <source>
        <dbReference type="Proteomes" id="UP000052978"/>
    </source>
</evidence>
<sequence>MASGGSDLSTRMSVENKHIYDIALCHFKTQKVKISNIIKVSFPFLELLRDYGFISNEIYEKSKESFKTPGSEQEVIIDVLNEVEKTFNLSLLEALFSEDIMDTYPGLNDIYKTFKKVIPNIELFLKSDGEENEERPDIQQILEQEAQRTSSCTSGLPGPGLQNQAETGSPKPPRGP</sequence>
<dbReference type="GO" id="GO:0005634">
    <property type="term" value="C:nucleus"/>
    <property type="evidence" value="ECO:0007669"/>
    <property type="project" value="InterPro"/>
</dbReference>
<gene>
    <name evidence="3" type="ORF">D623_10013551</name>
</gene>
<dbReference type="GO" id="GO:0000981">
    <property type="term" value="F:DNA-binding transcription factor activity, RNA polymerase II-specific"/>
    <property type="evidence" value="ECO:0007669"/>
    <property type="project" value="TreeGrafter"/>
</dbReference>
<proteinExistence type="predicted"/>
<protein>
    <submittedName>
        <fullName evidence="3">Nuclear body protein SP140-like protein</fullName>
    </submittedName>
</protein>
<accession>S7Q3B2</accession>
<feature type="region of interest" description="Disordered" evidence="1">
    <location>
        <begin position="128"/>
        <end position="176"/>
    </location>
</feature>
<dbReference type="PANTHER" id="PTHR46386">
    <property type="entry name" value="NUCLEAR BODY PROTEIN SP140"/>
    <property type="match status" value="1"/>
</dbReference>
<feature type="domain" description="HSR" evidence="2">
    <location>
        <begin position="4"/>
        <end position="119"/>
    </location>
</feature>
<dbReference type="eggNOG" id="KOG2177">
    <property type="taxonomic scope" value="Eukaryota"/>
</dbReference>
<dbReference type="InterPro" id="IPR004865">
    <property type="entry name" value="HSR_dom"/>
</dbReference>
<evidence type="ECO:0000313" key="3">
    <source>
        <dbReference type="EMBL" id="EPQ17838.1"/>
    </source>
</evidence>
<dbReference type="PROSITE" id="PS51414">
    <property type="entry name" value="HSR"/>
    <property type="match status" value="1"/>
</dbReference>
<evidence type="ECO:0000259" key="2">
    <source>
        <dbReference type="PROSITE" id="PS51414"/>
    </source>
</evidence>
<organism evidence="3 4">
    <name type="scientific">Myotis brandtii</name>
    <name type="common">Brandt's bat</name>
    <dbReference type="NCBI Taxonomy" id="109478"/>
    <lineage>
        <taxon>Eukaryota</taxon>
        <taxon>Metazoa</taxon>
        <taxon>Chordata</taxon>
        <taxon>Craniata</taxon>
        <taxon>Vertebrata</taxon>
        <taxon>Euteleostomi</taxon>
        <taxon>Mammalia</taxon>
        <taxon>Eutheria</taxon>
        <taxon>Laurasiatheria</taxon>
        <taxon>Chiroptera</taxon>
        <taxon>Yangochiroptera</taxon>
        <taxon>Vespertilionidae</taxon>
        <taxon>Myotis</taxon>
    </lineage>
</organism>
<evidence type="ECO:0000256" key="1">
    <source>
        <dbReference type="SAM" id="MobiDB-lite"/>
    </source>
</evidence>
<dbReference type="AlphaFoldDB" id="S7Q3B2"/>
<dbReference type="InterPro" id="IPR043563">
    <property type="entry name" value="Sp110/Sp140/Sp140L-like"/>
</dbReference>
<dbReference type="EMBL" id="KE164425">
    <property type="protein sequence ID" value="EPQ17838.1"/>
    <property type="molecule type" value="Genomic_DNA"/>
</dbReference>
<keyword evidence="4" id="KW-1185">Reference proteome</keyword>
<dbReference type="Proteomes" id="UP000052978">
    <property type="component" value="Unassembled WGS sequence"/>
</dbReference>
<dbReference type="Pfam" id="PF03172">
    <property type="entry name" value="HSR"/>
    <property type="match status" value="1"/>
</dbReference>
<name>S7Q3B2_MYOBR</name>
<dbReference type="PANTHER" id="PTHR46386:SF1">
    <property type="entry name" value="NUCLEAR BODY PROTEIN SP140-LIKE PROTEIN"/>
    <property type="match status" value="1"/>
</dbReference>